<gene>
    <name evidence="6" type="ORF">RHSIM_Rhsim09G0100100</name>
</gene>
<dbReference type="SMART" id="SM00554">
    <property type="entry name" value="FAS1"/>
    <property type="match status" value="2"/>
</dbReference>
<evidence type="ECO:0000256" key="1">
    <source>
        <dbReference type="ARBA" id="ARBA00007843"/>
    </source>
</evidence>
<evidence type="ECO:0000259" key="5">
    <source>
        <dbReference type="SMART" id="SM00554"/>
    </source>
</evidence>
<feature type="chain" id="PRO_5032845312" description="FAS1 domain-containing protein" evidence="4">
    <location>
        <begin position="24"/>
        <end position="1592"/>
    </location>
</feature>
<dbReference type="Gene3D" id="2.30.180.10">
    <property type="entry name" value="FAS1 domain"/>
    <property type="match status" value="1"/>
</dbReference>
<keyword evidence="4" id="KW-0732">Signal</keyword>
<dbReference type="InterPro" id="IPR000782">
    <property type="entry name" value="FAS1_domain"/>
</dbReference>
<sequence length="1592" mass="173822">MATTTLLLLLSLIPLSLLPLSSPLPTDAVFNAAEILSNSGYVSMSLTLELISPSLTTSPPATSSQPPPPRAATIFSPSDAAFTASGQPSLSLLHLHFSPLAFSLETLRSLPYATRIPTLSPGNSLVVTTPDPTRPVSLNNVTITGSPIFDDGSLIVFGIDAFFDPHFVVPPRIHVPIPSFRSHFSLSFFHEASNLLLPLSLTATFSLPSSYKPTSWSEMVRDDMEQGSKAILQTSIRALPADEWRRAPYLGGSSDSFWRRAEAFVPETDISEDPLLLTPEVTHEEADLIIPSSVLRFRVERGDIPCCFVSYEAVSQAPAHWGDWVESVLSNPDFVHALRASRALEPVRLSTELSIRKNNTNLDLMISRWSKDTHTFVFPWGDGGPTLQDTAVLMRLSTRGSVALDPSNLSPADAKLVERLRKAYTEAGKYGSRFDREGHVRAPPKSGKTSWGCWLRYFFKDLPPPGTVPPAGQASEFYGKMYDSDLHLAGFLVYWLSFFVIPEFPYEGPNYTVFPLAVSLARGDFVPLGPLFLGSLFHRLDQVHADTERSMGRYDMVSVVHTQFLMAFCFEHFPSLAPSPADISEGEEPRPRIMRWSGVSSTKPWGKRIDGADAFLPRPYAEPVEGALPTSFFSEDDRVVDFQTEGVSVSASALAAFAAACPCSLPALCAEGARSVLYRPDRVARQFGYDQSAPGQAPPLKSYVESLRRFTRAFVGELTEGFTVVVLPRNDRETSFTASNRLAWRRNLDSFVNYVRGVPEIPPFSEVYHRDVSLRSPKARQPGWRGKKSYWAPPTATPAASRGITIAEPISTVIPPRLTRAKAKEKMSLQEQGPQLKRLRKGAPTRAARALSPEETPASVASVGSSPRREGKDHTPSSKLKRKREDEEAREGDSDSSMDDTAPLSRFFKLPRATQSSPGGTSVAAGKQVVVDLAEEESAGNDSDSEGGGGRDSEGVENSDADGSEGGQSDGDGGDDHSGGGIGDEEPNDGEEGNDAEDENDEDGDGDEGRDGGGGDGENLGVDTTHPVVEEDEEENEESSLIPRRRVPIEGFLSIPDINQLAPEAVVPQLPRREAVKSAFELFHRRVNVPPAYDLAAHFQAHDAAVALTNLTSAEVFADLQDDTLISLETPQVGLAAGNPAVGSSSLAGGVILQQHTEASTSHGQEVVGDDSDARVVEPPATEEEEILSNEAFFGQFRLTRDETSFLSFFIRDRFPHTFFKVRGLYGLTMGRMQLQCLHHFLMSIKEIRVCDLDLSQIEEIGQTVQDFDKLGLDIWWVYKELDAAKVMRENDKLWRHCEGAKAALEEAQAALAKARDAVAAAEAVVEERRQAYERMAEEARLGDRLIDVPLCEADPFLKNIFGFAGFAAAAAAGSGTTPAAGCWGALLVGLLVVSPVLLEELRLKDFHGGVSPLSGGSVALCQDRPRIGQIFRHGRYCAIWGLLNSWTSRVLRSREYSVMASCLDLQLPGLLHQQNLTVFAPVDDVLADLVHNFSDYAAVFRQHVVPCRLTWTDLRDLEEGAVLRTFDDGFGVAVAKSNGELEVNGVPVAFPDMYSSDWLVVHGLRRVIGEAPETSPEFGGEERIGPDRNEF</sequence>
<feature type="region of interest" description="Disordered" evidence="3">
    <location>
        <begin position="778"/>
        <end position="798"/>
    </location>
</feature>
<keyword evidence="2" id="KW-0175">Coiled coil</keyword>
<keyword evidence="7" id="KW-1185">Reference proteome</keyword>
<feature type="region of interest" description="Disordered" evidence="3">
    <location>
        <begin position="822"/>
        <end position="1043"/>
    </location>
</feature>
<dbReference type="Pfam" id="PF02469">
    <property type="entry name" value="Fasciclin"/>
    <property type="match status" value="1"/>
</dbReference>
<feature type="compositionally biased region" description="Basic and acidic residues" evidence="3">
    <location>
        <begin position="1581"/>
        <end position="1592"/>
    </location>
</feature>
<feature type="signal peptide" evidence="4">
    <location>
        <begin position="1"/>
        <end position="23"/>
    </location>
</feature>
<feature type="domain" description="FAS1" evidence="5">
    <location>
        <begin position="1478"/>
        <end position="1572"/>
    </location>
</feature>
<evidence type="ECO:0000256" key="3">
    <source>
        <dbReference type="SAM" id="MobiDB-lite"/>
    </source>
</evidence>
<dbReference type="Proteomes" id="UP000626092">
    <property type="component" value="Unassembled WGS sequence"/>
</dbReference>
<dbReference type="EMBL" id="WJXA01000009">
    <property type="protein sequence ID" value="KAF7132999.1"/>
    <property type="molecule type" value="Genomic_DNA"/>
</dbReference>
<name>A0A834GID1_RHOSS</name>
<dbReference type="InterPro" id="IPR019557">
    <property type="entry name" value="AminoTfrase-like_pln_mobile"/>
</dbReference>
<evidence type="ECO:0000313" key="6">
    <source>
        <dbReference type="EMBL" id="KAF7132999.1"/>
    </source>
</evidence>
<feature type="compositionally biased region" description="Acidic residues" evidence="3">
    <location>
        <begin position="933"/>
        <end position="945"/>
    </location>
</feature>
<evidence type="ECO:0000313" key="7">
    <source>
        <dbReference type="Proteomes" id="UP000626092"/>
    </source>
</evidence>
<dbReference type="Pfam" id="PF10536">
    <property type="entry name" value="PMD"/>
    <property type="match status" value="1"/>
</dbReference>
<feature type="compositionally biased region" description="Basic and acidic residues" evidence="3">
    <location>
        <begin position="867"/>
        <end position="876"/>
    </location>
</feature>
<dbReference type="PANTHER" id="PTHR33985">
    <property type="entry name" value="OS02G0491300 PROTEIN-RELATED"/>
    <property type="match status" value="1"/>
</dbReference>
<accession>A0A834GID1</accession>
<proteinExistence type="inferred from homology"/>
<dbReference type="InterPro" id="IPR036378">
    <property type="entry name" value="FAS1_dom_sf"/>
</dbReference>
<comment type="similarity">
    <text evidence="1">Belongs to the fasciclin-like AGP family.</text>
</comment>
<dbReference type="InterPro" id="IPR052806">
    <property type="entry name" value="Fasciclin-like_AGP"/>
</dbReference>
<evidence type="ECO:0000256" key="2">
    <source>
        <dbReference type="SAM" id="Coils"/>
    </source>
</evidence>
<dbReference type="SUPFAM" id="SSF82153">
    <property type="entry name" value="FAS1 domain"/>
    <property type="match status" value="2"/>
</dbReference>
<feature type="compositionally biased region" description="Acidic residues" evidence="3">
    <location>
        <begin position="983"/>
        <end position="1006"/>
    </location>
</feature>
<feature type="domain" description="FAS1" evidence="5">
    <location>
        <begin position="73"/>
        <end position="166"/>
    </location>
</feature>
<reference evidence="6" key="1">
    <citation type="submission" date="2019-11" db="EMBL/GenBank/DDBJ databases">
        <authorList>
            <person name="Liu Y."/>
            <person name="Hou J."/>
            <person name="Li T.-Q."/>
            <person name="Guan C.-H."/>
            <person name="Wu X."/>
            <person name="Wu H.-Z."/>
            <person name="Ling F."/>
            <person name="Zhang R."/>
            <person name="Shi X.-G."/>
            <person name="Ren J.-P."/>
            <person name="Chen E.-F."/>
            <person name="Sun J.-M."/>
        </authorList>
    </citation>
    <scope>NUCLEOTIDE SEQUENCE</scope>
    <source>
        <strain evidence="6">Adult_tree_wgs_1</strain>
        <tissue evidence="6">Leaves</tissue>
    </source>
</reference>
<feature type="compositionally biased region" description="Basic and acidic residues" evidence="3">
    <location>
        <begin position="883"/>
        <end position="893"/>
    </location>
</feature>
<dbReference type="PANTHER" id="PTHR33985:SF17">
    <property type="entry name" value="FASCICLIN-LIKE ARABINOGALACTAN PROTEIN 20"/>
    <property type="match status" value="1"/>
</dbReference>
<feature type="region of interest" description="Disordered" evidence="3">
    <location>
        <begin position="1573"/>
        <end position="1592"/>
    </location>
</feature>
<evidence type="ECO:0000256" key="4">
    <source>
        <dbReference type="SAM" id="SignalP"/>
    </source>
</evidence>
<protein>
    <recommendedName>
        <fullName evidence="5">FAS1 domain-containing protein</fullName>
    </recommendedName>
</protein>
<feature type="coiled-coil region" evidence="2">
    <location>
        <begin position="1298"/>
        <end position="1339"/>
    </location>
</feature>
<comment type="caution">
    <text evidence="6">The sequence shown here is derived from an EMBL/GenBank/DDBJ whole genome shotgun (WGS) entry which is preliminary data.</text>
</comment>
<dbReference type="OrthoDB" id="1194658at2759"/>
<organism evidence="6 7">
    <name type="scientific">Rhododendron simsii</name>
    <name type="common">Sims's rhododendron</name>
    <dbReference type="NCBI Taxonomy" id="118357"/>
    <lineage>
        <taxon>Eukaryota</taxon>
        <taxon>Viridiplantae</taxon>
        <taxon>Streptophyta</taxon>
        <taxon>Embryophyta</taxon>
        <taxon>Tracheophyta</taxon>
        <taxon>Spermatophyta</taxon>
        <taxon>Magnoliopsida</taxon>
        <taxon>eudicotyledons</taxon>
        <taxon>Gunneridae</taxon>
        <taxon>Pentapetalae</taxon>
        <taxon>asterids</taxon>
        <taxon>Ericales</taxon>
        <taxon>Ericaceae</taxon>
        <taxon>Ericoideae</taxon>
        <taxon>Rhodoreae</taxon>
        <taxon>Rhododendron</taxon>
    </lineage>
</organism>